<protein>
    <recommendedName>
        <fullName evidence="8">Ribonuclease VapC</fullName>
        <shortName evidence="8">RNase VapC</shortName>
        <ecNumber evidence="8">3.1.-.-</ecNumber>
    </recommendedName>
    <alternativeName>
        <fullName evidence="8">Toxin VapC</fullName>
    </alternativeName>
</protein>
<dbReference type="SUPFAM" id="SSF88723">
    <property type="entry name" value="PIN domain-like"/>
    <property type="match status" value="1"/>
</dbReference>
<dbReference type="OrthoDB" id="4213664at2"/>
<sequence length="132" mass="14407">MGRRLILDTNLLIDYERGRLDQRSFDDDELAIASITVAEYRIGIEFAQTAQQVTHRESALEAIIDAVEVLDYTEATAAHHARLIAHARRSGRPRGAHDLIIAAHAAQTGRIVLSRDAAARFGDLPGVLAASP</sequence>
<dbReference type="AlphaFoldDB" id="A0A022KTM1"/>
<feature type="binding site" evidence="8">
    <location>
        <position position="98"/>
    </location>
    <ligand>
        <name>Mg(2+)</name>
        <dbReference type="ChEBI" id="CHEBI:18420"/>
    </ligand>
</feature>
<dbReference type="EMBL" id="AORC01000009">
    <property type="protein sequence ID" value="EYT49301.1"/>
    <property type="molecule type" value="Genomic_DNA"/>
</dbReference>
<evidence type="ECO:0000256" key="5">
    <source>
        <dbReference type="ARBA" id="ARBA00022801"/>
    </source>
</evidence>
<dbReference type="GO" id="GO:0000287">
    <property type="term" value="F:magnesium ion binding"/>
    <property type="evidence" value="ECO:0007669"/>
    <property type="project" value="UniProtKB-UniRule"/>
</dbReference>
<comment type="cofactor">
    <cofactor evidence="1 8">
        <name>Mg(2+)</name>
        <dbReference type="ChEBI" id="CHEBI:18420"/>
    </cofactor>
</comment>
<organism evidence="10 11">
    <name type="scientific">Brachybacterium muris UCD-AY4</name>
    <dbReference type="NCBI Taxonomy" id="1249481"/>
    <lineage>
        <taxon>Bacteria</taxon>
        <taxon>Bacillati</taxon>
        <taxon>Actinomycetota</taxon>
        <taxon>Actinomycetes</taxon>
        <taxon>Micrococcales</taxon>
        <taxon>Dermabacteraceae</taxon>
        <taxon>Brachybacterium</taxon>
    </lineage>
</organism>
<dbReference type="EC" id="3.1.-.-" evidence="8"/>
<evidence type="ECO:0000256" key="3">
    <source>
        <dbReference type="ARBA" id="ARBA00022722"/>
    </source>
</evidence>
<evidence type="ECO:0000256" key="2">
    <source>
        <dbReference type="ARBA" id="ARBA00022649"/>
    </source>
</evidence>
<name>A0A022KTM1_9MICO</name>
<keyword evidence="8" id="KW-0800">Toxin</keyword>
<proteinExistence type="inferred from homology"/>
<feature type="binding site" evidence="8">
    <location>
        <position position="8"/>
    </location>
    <ligand>
        <name>Mg(2+)</name>
        <dbReference type="ChEBI" id="CHEBI:18420"/>
    </ligand>
</feature>
<dbReference type="Gene3D" id="3.40.50.1010">
    <property type="entry name" value="5'-nuclease"/>
    <property type="match status" value="1"/>
</dbReference>
<evidence type="ECO:0000256" key="6">
    <source>
        <dbReference type="ARBA" id="ARBA00022842"/>
    </source>
</evidence>
<dbReference type="GO" id="GO:0004540">
    <property type="term" value="F:RNA nuclease activity"/>
    <property type="evidence" value="ECO:0007669"/>
    <property type="project" value="InterPro"/>
</dbReference>
<dbReference type="InterPro" id="IPR050556">
    <property type="entry name" value="Type_II_TA_system_RNase"/>
</dbReference>
<keyword evidence="6 8" id="KW-0460">Magnesium</keyword>
<evidence type="ECO:0000256" key="8">
    <source>
        <dbReference type="HAMAP-Rule" id="MF_00265"/>
    </source>
</evidence>
<accession>A0A022KTM1</accession>
<keyword evidence="3 8" id="KW-0540">Nuclease</keyword>
<dbReference type="STRING" id="1249481.D641_0107620"/>
<gene>
    <name evidence="8" type="primary">vapC</name>
    <name evidence="10" type="ORF">D641_0107620</name>
</gene>
<dbReference type="InterPro" id="IPR022907">
    <property type="entry name" value="VapC_family"/>
</dbReference>
<dbReference type="InterPro" id="IPR029060">
    <property type="entry name" value="PIN-like_dom_sf"/>
</dbReference>
<evidence type="ECO:0000256" key="7">
    <source>
        <dbReference type="ARBA" id="ARBA00038093"/>
    </source>
</evidence>
<keyword evidence="2 8" id="KW-1277">Toxin-antitoxin system</keyword>
<evidence type="ECO:0000259" key="9">
    <source>
        <dbReference type="Pfam" id="PF01850"/>
    </source>
</evidence>
<dbReference type="InterPro" id="IPR002716">
    <property type="entry name" value="PIN_dom"/>
</dbReference>
<dbReference type="RefSeq" id="WP_017823058.1">
    <property type="nucleotide sequence ID" value="NZ_AORC01000009.1"/>
</dbReference>
<dbReference type="HOGENOM" id="CLU_1903624_0_0_11"/>
<comment type="function">
    <text evidence="8">Toxic component of a toxin-antitoxin (TA) system. An RNase.</text>
</comment>
<reference evidence="10 11" key="1">
    <citation type="journal article" date="2013" name="Genome Announc.">
        <title>Draft genome sequence of an Actinobacterium, Brachybacterium muris strain UCD-AY4.</title>
        <authorList>
            <person name="Lo J.R."/>
            <person name="Lang J.M."/>
            <person name="Darling A.E."/>
            <person name="Eisen J.A."/>
            <person name="Coil D.A."/>
        </authorList>
    </citation>
    <scope>NUCLEOTIDE SEQUENCE [LARGE SCALE GENOMIC DNA]</scope>
    <source>
        <strain evidence="10 11">UCD-AY4</strain>
    </source>
</reference>
<dbReference type="PANTHER" id="PTHR33653">
    <property type="entry name" value="RIBONUCLEASE VAPC2"/>
    <property type="match status" value="1"/>
</dbReference>
<comment type="similarity">
    <text evidence="7 8">Belongs to the PINc/VapC protein family.</text>
</comment>
<keyword evidence="11" id="KW-1185">Reference proteome</keyword>
<keyword evidence="4 8" id="KW-0479">Metal-binding</keyword>
<evidence type="ECO:0000313" key="10">
    <source>
        <dbReference type="EMBL" id="EYT49301.1"/>
    </source>
</evidence>
<dbReference type="Pfam" id="PF01850">
    <property type="entry name" value="PIN"/>
    <property type="match status" value="1"/>
</dbReference>
<dbReference type="GO" id="GO:0016787">
    <property type="term" value="F:hydrolase activity"/>
    <property type="evidence" value="ECO:0007669"/>
    <property type="project" value="UniProtKB-KW"/>
</dbReference>
<dbReference type="HAMAP" id="MF_00265">
    <property type="entry name" value="VapC_Nob1"/>
    <property type="match status" value="1"/>
</dbReference>
<dbReference type="PANTHER" id="PTHR33653:SF1">
    <property type="entry name" value="RIBONUCLEASE VAPC2"/>
    <property type="match status" value="1"/>
</dbReference>
<evidence type="ECO:0000256" key="4">
    <source>
        <dbReference type="ARBA" id="ARBA00022723"/>
    </source>
</evidence>
<evidence type="ECO:0000256" key="1">
    <source>
        <dbReference type="ARBA" id="ARBA00001946"/>
    </source>
</evidence>
<evidence type="ECO:0000313" key="11">
    <source>
        <dbReference type="Proteomes" id="UP000019754"/>
    </source>
</evidence>
<dbReference type="GO" id="GO:0090729">
    <property type="term" value="F:toxin activity"/>
    <property type="evidence" value="ECO:0007669"/>
    <property type="project" value="UniProtKB-KW"/>
</dbReference>
<keyword evidence="5 8" id="KW-0378">Hydrolase</keyword>
<comment type="caution">
    <text evidence="10">The sequence shown here is derived from an EMBL/GenBank/DDBJ whole genome shotgun (WGS) entry which is preliminary data.</text>
</comment>
<dbReference type="Proteomes" id="UP000019754">
    <property type="component" value="Unassembled WGS sequence"/>
</dbReference>
<feature type="domain" description="PIN" evidence="9">
    <location>
        <begin position="6"/>
        <end position="118"/>
    </location>
</feature>